<dbReference type="EMBL" id="JANBVB010000287">
    <property type="protein sequence ID" value="KAJ2895492.1"/>
    <property type="molecule type" value="Genomic_DNA"/>
</dbReference>
<gene>
    <name evidence="1" type="ORF">IWW38_002293</name>
</gene>
<organism evidence="1 2">
    <name type="scientific">Coemansia aciculifera</name>
    <dbReference type="NCBI Taxonomy" id="417176"/>
    <lineage>
        <taxon>Eukaryota</taxon>
        <taxon>Fungi</taxon>
        <taxon>Fungi incertae sedis</taxon>
        <taxon>Zoopagomycota</taxon>
        <taxon>Kickxellomycotina</taxon>
        <taxon>Kickxellomycetes</taxon>
        <taxon>Kickxellales</taxon>
        <taxon>Kickxellaceae</taxon>
        <taxon>Coemansia</taxon>
    </lineage>
</organism>
<name>A0ACC1M5T5_9FUNG</name>
<dbReference type="Proteomes" id="UP001139981">
    <property type="component" value="Unassembled WGS sequence"/>
</dbReference>
<accession>A0ACC1M5T5</accession>
<comment type="caution">
    <text evidence="1">The sequence shown here is derived from an EMBL/GenBank/DDBJ whole genome shotgun (WGS) entry which is preliminary data.</text>
</comment>
<protein>
    <submittedName>
        <fullName evidence="1">Uncharacterized protein</fullName>
    </submittedName>
</protein>
<evidence type="ECO:0000313" key="1">
    <source>
        <dbReference type="EMBL" id="KAJ2895492.1"/>
    </source>
</evidence>
<reference evidence="1" key="1">
    <citation type="submission" date="2022-07" db="EMBL/GenBank/DDBJ databases">
        <title>Phylogenomic reconstructions and comparative analyses of Kickxellomycotina fungi.</title>
        <authorList>
            <person name="Reynolds N.K."/>
            <person name="Stajich J.E."/>
            <person name="Barry K."/>
            <person name="Grigoriev I.V."/>
            <person name="Crous P."/>
            <person name="Smith M.E."/>
        </authorList>
    </citation>
    <scope>NUCLEOTIDE SEQUENCE</scope>
    <source>
        <strain evidence="1">CBS 190363</strain>
    </source>
</reference>
<evidence type="ECO:0000313" key="2">
    <source>
        <dbReference type="Proteomes" id="UP001139981"/>
    </source>
</evidence>
<proteinExistence type="predicted"/>
<keyword evidence="2" id="KW-1185">Reference proteome</keyword>
<sequence length="378" mass="42145">MPAPSVSPLQSLPFHVTQLIVDHVVSNIRLELDGVKSSPAESRLLLPLLAVCRSFRTAVVLRYSDTCTIKLVKILTDTCGFISYWTANYPRTCFPAHLYAHKLAIITDTVDICRGAALKDLLHKQYSDREFPKVRRIEIMLVPVSTDHHLFDLLASPEMIESNIRAFVQHVRHIVPFATTVYVHLATSPQHSTKTKDAYLARLLRQLFQLASIVEYGAACQMLPIELQPTGITELVIANNTQNATSNKLAMQLACRNAASLQLLALELTKLTDISPLIQQVDGNYVQYPYVRKLGLQDIAIHNISQRPLFPSAVPFPNVQHMTITAGYMLGDDTPFQGNAGLLTYLSLTLNSPTVRILKEFCVFTASSHPKLSYVKLV</sequence>